<dbReference type="InterPro" id="IPR000683">
    <property type="entry name" value="Gfo/Idh/MocA-like_OxRdtase_N"/>
</dbReference>
<dbReference type="GO" id="GO:0000166">
    <property type="term" value="F:nucleotide binding"/>
    <property type="evidence" value="ECO:0007669"/>
    <property type="project" value="InterPro"/>
</dbReference>
<name>A0A225CHJ8_9MICO</name>
<feature type="domain" description="Gfo/Idh/MocA-like oxidoreductase N-terminal" evidence="3">
    <location>
        <begin position="6"/>
        <end position="122"/>
    </location>
</feature>
<keyword evidence="2" id="KW-0520">NAD</keyword>
<dbReference type="Pfam" id="PF01408">
    <property type="entry name" value="GFO_IDH_MocA"/>
    <property type="match status" value="1"/>
</dbReference>
<reference evidence="5" key="1">
    <citation type="submission" date="2017-08" db="EMBL/GenBank/DDBJ databases">
        <title>Genomes of multiple Clavibacter strains from different subspecies.</title>
        <authorList>
            <person name="Yuan X.-K."/>
            <person name="Li X.-S."/>
            <person name="Nie J."/>
            <person name="De Boer S.H."/>
        </authorList>
    </citation>
    <scope>NUCLEOTIDE SEQUENCE [LARGE SCALE GENOMIC DNA]</scope>
    <source>
        <strain evidence="5">ATCC 33566</strain>
    </source>
</reference>
<keyword evidence="6" id="KW-1185">Reference proteome</keyword>
<dbReference type="SUPFAM" id="SSF55347">
    <property type="entry name" value="Glyceraldehyde-3-phosphate dehydrogenase-like, C-terminal domain"/>
    <property type="match status" value="1"/>
</dbReference>
<dbReference type="InterPro" id="IPR050463">
    <property type="entry name" value="Gfo/Idh/MocA_oxidrdct_glycsds"/>
</dbReference>
<dbReference type="EMBL" id="MZMQ01000001">
    <property type="protein sequence ID" value="OQJ61886.1"/>
    <property type="molecule type" value="Genomic_DNA"/>
</dbReference>
<evidence type="ECO:0000313" key="6">
    <source>
        <dbReference type="Proteomes" id="UP000215316"/>
    </source>
</evidence>
<accession>A0A225CHJ8</accession>
<dbReference type="PANTHER" id="PTHR43818">
    <property type="entry name" value="BCDNA.GH03377"/>
    <property type="match status" value="1"/>
</dbReference>
<organism evidence="5 6">
    <name type="scientific">Clavibacter tessellarius</name>
    <dbReference type="NCBI Taxonomy" id="31965"/>
    <lineage>
        <taxon>Bacteria</taxon>
        <taxon>Bacillati</taxon>
        <taxon>Actinomycetota</taxon>
        <taxon>Actinomycetes</taxon>
        <taxon>Micrococcales</taxon>
        <taxon>Microbacteriaceae</taxon>
        <taxon>Clavibacter</taxon>
    </lineage>
</organism>
<dbReference type="GO" id="GO:0016491">
    <property type="term" value="F:oxidoreductase activity"/>
    <property type="evidence" value="ECO:0007669"/>
    <property type="project" value="UniProtKB-KW"/>
</dbReference>
<dbReference type="Gene3D" id="3.40.50.720">
    <property type="entry name" value="NAD(P)-binding Rossmann-like Domain"/>
    <property type="match status" value="1"/>
</dbReference>
<dbReference type="PANTHER" id="PTHR43818:SF11">
    <property type="entry name" value="BCDNA.GH03377"/>
    <property type="match status" value="1"/>
</dbReference>
<evidence type="ECO:0000259" key="3">
    <source>
        <dbReference type="Pfam" id="PF01408"/>
    </source>
</evidence>
<evidence type="ECO:0000256" key="1">
    <source>
        <dbReference type="ARBA" id="ARBA00023002"/>
    </source>
</evidence>
<dbReference type="SUPFAM" id="SSF51735">
    <property type="entry name" value="NAD(P)-binding Rossmann-fold domains"/>
    <property type="match status" value="1"/>
</dbReference>
<dbReference type="Pfam" id="PF22725">
    <property type="entry name" value="GFO_IDH_MocA_C3"/>
    <property type="match status" value="1"/>
</dbReference>
<dbReference type="Proteomes" id="UP000215316">
    <property type="component" value="Unassembled WGS sequence"/>
</dbReference>
<feature type="domain" description="GFO/IDH/MocA-like oxidoreductase" evidence="4">
    <location>
        <begin position="132"/>
        <end position="251"/>
    </location>
</feature>
<evidence type="ECO:0000259" key="4">
    <source>
        <dbReference type="Pfam" id="PF22725"/>
    </source>
</evidence>
<dbReference type="OrthoDB" id="9815825at2"/>
<proteinExistence type="predicted"/>
<evidence type="ECO:0000256" key="2">
    <source>
        <dbReference type="ARBA" id="ARBA00023027"/>
    </source>
</evidence>
<sequence length="336" mass="36408">MTARDVGLVGLGAMGATYHRLLRTDPALAPLVGRLRIGARRLPPGWRPLDPRDEAASPDAVLDDASLEAVLIATPPDSHEELAHRALDRGMHVLVEKPAALTAAGARALDRHAASAGRTLQVVSQLRRVDEVRRVRERIRAGDLGRIRTALVELPLWRSDAYFRASAARRSHELWNLAYHQLDLAVWCLGPVDRISVTASRAPRRGPGARQGAFTAALEHASGCLTTVRYTTEAFPGRAPRLAFDGTAGSVVLESETTVLDLAPPPDEVPDAGLYARERSATTAPSDWLAPHVVQLRAFLADPRAASPPRLDAASLRTVDLIDRLQQHLHDTNAPL</sequence>
<dbReference type="RefSeq" id="WP_094126288.1">
    <property type="nucleotide sequence ID" value="NZ_CP040788.1"/>
</dbReference>
<dbReference type="Gene3D" id="3.30.360.10">
    <property type="entry name" value="Dihydrodipicolinate Reductase, domain 2"/>
    <property type="match status" value="1"/>
</dbReference>
<dbReference type="InterPro" id="IPR055170">
    <property type="entry name" value="GFO_IDH_MocA-like_dom"/>
</dbReference>
<keyword evidence="1" id="KW-0560">Oxidoreductase</keyword>
<dbReference type="AlphaFoldDB" id="A0A225CHJ8"/>
<comment type="caution">
    <text evidence="5">The sequence shown here is derived from an EMBL/GenBank/DDBJ whole genome shotgun (WGS) entry which is preliminary data.</text>
</comment>
<evidence type="ECO:0000313" key="5">
    <source>
        <dbReference type="EMBL" id="OQJ61886.1"/>
    </source>
</evidence>
<gene>
    <name evidence="5" type="ORF">B5P24_02005</name>
</gene>
<protein>
    <submittedName>
        <fullName evidence="5">Oxidoreductase</fullName>
    </submittedName>
</protein>
<dbReference type="InterPro" id="IPR036291">
    <property type="entry name" value="NAD(P)-bd_dom_sf"/>
</dbReference>